<dbReference type="SUPFAM" id="SSF53474">
    <property type="entry name" value="alpha/beta-Hydrolases"/>
    <property type="match status" value="1"/>
</dbReference>
<keyword evidence="4" id="KW-1185">Reference proteome</keyword>
<organism evidence="3 4">
    <name type="scientific">Lacipirellula parvula</name>
    <dbReference type="NCBI Taxonomy" id="2650471"/>
    <lineage>
        <taxon>Bacteria</taxon>
        <taxon>Pseudomonadati</taxon>
        <taxon>Planctomycetota</taxon>
        <taxon>Planctomycetia</taxon>
        <taxon>Pirellulales</taxon>
        <taxon>Lacipirellulaceae</taxon>
        <taxon>Lacipirellula</taxon>
    </lineage>
</organism>
<evidence type="ECO:0000313" key="3">
    <source>
        <dbReference type="EMBL" id="BBO34706.1"/>
    </source>
</evidence>
<dbReference type="Proteomes" id="UP000326837">
    <property type="component" value="Chromosome"/>
</dbReference>
<feature type="signal peptide" evidence="1">
    <location>
        <begin position="1"/>
        <end position="26"/>
    </location>
</feature>
<feature type="domain" description="AB hydrolase-1" evidence="2">
    <location>
        <begin position="72"/>
        <end position="308"/>
    </location>
</feature>
<dbReference type="InterPro" id="IPR000073">
    <property type="entry name" value="AB_hydrolase_1"/>
</dbReference>
<dbReference type="AlphaFoldDB" id="A0A5K7XJV6"/>
<accession>A0A5K7XJV6</accession>
<name>A0A5K7XJV6_9BACT</name>
<dbReference type="Pfam" id="PF12697">
    <property type="entry name" value="Abhydrolase_6"/>
    <property type="match status" value="1"/>
</dbReference>
<protein>
    <recommendedName>
        <fullName evidence="2">AB hydrolase-1 domain-containing protein</fullName>
    </recommendedName>
</protein>
<dbReference type="InterPro" id="IPR029058">
    <property type="entry name" value="AB_hydrolase_fold"/>
</dbReference>
<evidence type="ECO:0000256" key="1">
    <source>
        <dbReference type="SAM" id="SignalP"/>
    </source>
</evidence>
<dbReference type="InterPro" id="IPR050471">
    <property type="entry name" value="AB_hydrolase"/>
</dbReference>
<dbReference type="KEGG" id="lpav:PLANPX_4318"/>
<feature type="chain" id="PRO_5024876425" description="AB hydrolase-1 domain-containing protein" evidence="1">
    <location>
        <begin position="27"/>
        <end position="320"/>
    </location>
</feature>
<dbReference type="PANTHER" id="PTHR43433">
    <property type="entry name" value="HYDROLASE, ALPHA/BETA FOLD FAMILY PROTEIN"/>
    <property type="match status" value="1"/>
</dbReference>
<keyword evidence="1" id="KW-0732">Signal</keyword>
<dbReference type="PANTHER" id="PTHR43433:SF10">
    <property type="entry name" value="AB HYDROLASE-1 DOMAIN-CONTAINING PROTEIN"/>
    <property type="match status" value="1"/>
</dbReference>
<sequence>MQTRRQALLTGLSLLPAVALSGRALAAARPRPIEGQIRTASGRRIGYAEFGDPAGIPVFYFHGTPGARIEAGLIADEATAAGVRLMALERPGIGLSDYQSGRRILDWPSDVACVADALGYAGTNFGVLALSGGAPYALSCIRCMPERLTQIAIVSGHTPLCVAGAPAGSEDRTIAWVGRRPRLARLAFKIEANRLRKHPDRTLEQIASHWAASDRELILCNAEYRAATIETLSQATRCGPDGIVTDVTLLGGPWGFSLDSLPASSISFWHGGCDPIAPPAMGHYFQRHVAGSELTIDPRAGHLTMLKWHAAAILSRFTTT</sequence>
<reference evidence="4" key="1">
    <citation type="submission" date="2019-10" db="EMBL/GenBank/DDBJ databases">
        <title>Lacipirellula parvula gen. nov., sp. nov., representing a lineage of planctomycetes widespread in freshwater anoxic habitats, and description of the family Lacipirellulaceae.</title>
        <authorList>
            <person name="Dedysh S.N."/>
            <person name="Kulichevskaya I.S."/>
            <person name="Beletsky A.V."/>
            <person name="Rakitin A.L."/>
            <person name="Mardanov A.V."/>
            <person name="Ivanova A.A."/>
            <person name="Saltykova V.X."/>
            <person name="Rijpstra W.I.C."/>
            <person name="Sinninghe Damste J.S."/>
            <person name="Ravin N.V."/>
        </authorList>
    </citation>
    <scope>NUCLEOTIDE SEQUENCE [LARGE SCALE GENOMIC DNA]</scope>
    <source>
        <strain evidence="4">PX69</strain>
    </source>
</reference>
<dbReference type="Gene3D" id="3.40.50.1820">
    <property type="entry name" value="alpha/beta hydrolase"/>
    <property type="match status" value="1"/>
</dbReference>
<gene>
    <name evidence="3" type="ORF">PLANPX_4318</name>
</gene>
<evidence type="ECO:0000259" key="2">
    <source>
        <dbReference type="Pfam" id="PF12697"/>
    </source>
</evidence>
<evidence type="ECO:0000313" key="4">
    <source>
        <dbReference type="Proteomes" id="UP000326837"/>
    </source>
</evidence>
<dbReference type="RefSeq" id="WP_152100229.1">
    <property type="nucleotide sequence ID" value="NZ_AP021861.1"/>
</dbReference>
<dbReference type="EMBL" id="AP021861">
    <property type="protein sequence ID" value="BBO34706.1"/>
    <property type="molecule type" value="Genomic_DNA"/>
</dbReference>
<proteinExistence type="predicted"/>